<feature type="domain" description="Amidohydrolase-related" evidence="2">
    <location>
        <begin position="78"/>
        <end position="404"/>
    </location>
</feature>
<accession>A0A1I0SAB2</accession>
<dbReference type="EMBL" id="FOJG01000002">
    <property type="protein sequence ID" value="SEW52197.1"/>
    <property type="molecule type" value="Genomic_DNA"/>
</dbReference>
<dbReference type="Pfam" id="PF01979">
    <property type="entry name" value="Amidohydro_1"/>
    <property type="match status" value="1"/>
</dbReference>
<feature type="signal peptide" evidence="1">
    <location>
        <begin position="1"/>
        <end position="18"/>
    </location>
</feature>
<keyword evidence="4" id="KW-1185">Reference proteome</keyword>
<evidence type="ECO:0000256" key="1">
    <source>
        <dbReference type="SAM" id="SignalP"/>
    </source>
</evidence>
<dbReference type="Proteomes" id="UP000199310">
    <property type="component" value="Unassembled WGS sequence"/>
</dbReference>
<gene>
    <name evidence="3" type="ORF">SAMN04488122_4718</name>
</gene>
<dbReference type="GO" id="GO:0016810">
    <property type="term" value="F:hydrolase activity, acting on carbon-nitrogen (but not peptide) bonds"/>
    <property type="evidence" value="ECO:0007669"/>
    <property type="project" value="InterPro"/>
</dbReference>
<dbReference type="InterPro" id="IPR006680">
    <property type="entry name" value="Amidohydro-rel"/>
</dbReference>
<dbReference type="STRING" id="29529.SAMN04488122_4718"/>
<dbReference type="SUPFAM" id="SSF51338">
    <property type="entry name" value="Composite domain of metallo-dependent hydrolases"/>
    <property type="match status" value="1"/>
</dbReference>
<sequence>MKTLLLALLTLFSGLSYAQTPANTGLALTGARIYTAPGVAPIDNGIVITQGGKIIAVGEPKRVKVPPHMKVLDCTGLVLMAGFWNNHVHFMEPKWNHAESIPVAQLNDQLDSMINSHGFTHVFDLASLNYPNLLALRDRINSGEVNGPAMLTVGMPFVPPDASPFYVRPLKLPEIGTPEEAVAYVTKQLQAGADGVKLWSASPDGQKVVPMPLEVIKAASATAHKFHKPVFAHPTADTGLTMAIEGGVDILAHVSPDGYRSWTNDEVALLKQHHVALIPTLKLYKWELERKNIVAADNPLMTTALQQLGAYSKAGGEILFGTDVGYVSEYSTTEEFILMTQAGLNFDQILTTLTTAPAKRFGMASHSGRIAKGMDADIVLLKADPHTDSRHFADIAYTIRNGKIIYQSAPATSKH</sequence>
<reference evidence="4" key="1">
    <citation type="submission" date="2016-10" db="EMBL/GenBank/DDBJ databases">
        <authorList>
            <person name="Varghese N."/>
            <person name="Submissions S."/>
        </authorList>
    </citation>
    <scope>NUCLEOTIDE SEQUENCE [LARGE SCALE GENOMIC DNA]</scope>
    <source>
        <strain evidence="4">DSM 3695</strain>
    </source>
</reference>
<dbReference type="InterPro" id="IPR011059">
    <property type="entry name" value="Metal-dep_hydrolase_composite"/>
</dbReference>
<keyword evidence="1" id="KW-0732">Signal</keyword>
<feature type="chain" id="PRO_5011721337" evidence="1">
    <location>
        <begin position="19"/>
        <end position="415"/>
    </location>
</feature>
<dbReference type="PANTHER" id="PTHR43135">
    <property type="entry name" value="ALPHA-D-RIBOSE 1-METHYLPHOSPHONATE 5-TRIPHOSPHATE DIPHOSPHATASE"/>
    <property type="match status" value="1"/>
</dbReference>
<dbReference type="PANTHER" id="PTHR43135:SF3">
    <property type="entry name" value="ALPHA-D-RIBOSE 1-METHYLPHOSPHONATE 5-TRIPHOSPHATE DIPHOSPHATASE"/>
    <property type="match status" value="1"/>
</dbReference>
<dbReference type="InterPro" id="IPR051781">
    <property type="entry name" value="Metallo-dep_Hydrolase"/>
</dbReference>
<name>A0A1I0SAB2_9BACT</name>
<evidence type="ECO:0000259" key="2">
    <source>
        <dbReference type="Pfam" id="PF01979"/>
    </source>
</evidence>
<organism evidence="3 4">
    <name type="scientific">Chitinophaga arvensicola</name>
    <dbReference type="NCBI Taxonomy" id="29529"/>
    <lineage>
        <taxon>Bacteria</taxon>
        <taxon>Pseudomonadati</taxon>
        <taxon>Bacteroidota</taxon>
        <taxon>Chitinophagia</taxon>
        <taxon>Chitinophagales</taxon>
        <taxon>Chitinophagaceae</taxon>
        <taxon>Chitinophaga</taxon>
    </lineage>
</organism>
<dbReference type="OrthoDB" id="9797498at2"/>
<dbReference type="SUPFAM" id="SSF51556">
    <property type="entry name" value="Metallo-dependent hydrolases"/>
    <property type="match status" value="1"/>
</dbReference>
<evidence type="ECO:0000313" key="4">
    <source>
        <dbReference type="Proteomes" id="UP000199310"/>
    </source>
</evidence>
<dbReference type="Gene3D" id="3.20.20.140">
    <property type="entry name" value="Metal-dependent hydrolases"/>
    <property type="match status" value="1"/>
</dbReference>
<evidence type="ECO:0000313" key="3">
    <source>
        <dbReference type="EMBL" id="SEW52197.1"/>
    </source>
</evidence>
<dbReference type="InterPro" id="IPR032466">
    <property type="entry name" value="Metal_Hydrolase"/>
</dbReference>
<dbReference type="RefSeq" id="WP_089898606.1">
    <property type="nucleotide sequence ID" value="NZ_FOJG01000002.1"/>
</dbReference>
<protein>
    <submittedName>
        <fullName evidence="3">Imidazolonepropionase</fullName>
    </submittedName>
</protein>
<dbReference type="Gene3D" id="2.30.40.10">
    <property type="entry name" value="Urease, subunit C, domain 1"/>
    <property type="match status" value="1"/>
</dbReference>
<dbReference type="AlphaFoldDB" id="A0A1I0SAB2"/>
<proteinExistence type="predicted"/>